<gene>
    <name evidence="1" type="ORF">KSP40_PGU009443</name>
</gene>
<proteinExistence type="predicted"/>
<reference evidence="1 2" key="1">
    <citation type="journal article" date="2022" name="Nat. Plants">
        <title>Genomes of leafy and leafless Platanthera orchids illuminate the evolution of mycoheterotrophy.</title>
        <authorList>
            <person name="Li M.H."/>
            <person name="Liu K.W."/>
            <person name="Li Z."/>
            <person name="Lu H.C."/>
            <person name="Ye Q.L."/>
            <person name="Zhang D."/>
            <person name="Wang J.Y."/>
            <person name="Li Y.F."/>
            <person name="Zhong Z.M."/>
            <person name="Liu X."/>
            <person name="Yu X."/>
            <person name="Liu D.K."/>
            <person name="Tu X.D."/>
            <person name="Liu B."/>
            <person name="Hao Y."/>
            <person name="Liao X.Y."/>
            <person name="Jiang Y.T."/>
            <person name="Sun W.H."/>
            <person name="Chen J."/>
            <person name="Chen Y.Q."/>
            <person name="Ai Y."/>
            <person name="Zhai J.W."/>
            <person name="Wu S.S."/>
            <person name="Zhou Z."/>
            <person name="Hsiao Y.Y."/>
            <person name="Wu W.L."/>
            <person name="Chen Y.Y."/>
            <person name="Lin Y.F."/>
            <person name="Hsu J.L."/>
            <person name="Li C.Y."/>
            <person name="Wang Z.W."/>
            <person name="Zhao X."/>
            <person name="Zhong W.Y."/>
            <person name="Ma X.K."/>
            <person name="Ma L."/>
            <person name="Huang J."/>
            <person name="Chen G.Z."/>
            <person name="Huang M.Z."/>
            <person name="Huang L."/>
            <person name="Peng D.H."/>
            <person name="Luo Y.B."/>
            <person name="Zou S.Q."/>
            <person name="Chen S.P."/>
            <person name="Lan S."/>
            <person name="Tsai W.C."/>
            <person name="Van de Peer Y."/>
            <person name="Liu Z.J."/>
        </authorList>
    </citation>
    <scope>NUCLEOTIDE SEQUENCE [LARGE SCALE GENOMIC DNA]</scope>
    <source>
        <strain evidence="1">Lor288</strain>
    </source>
</reference>
<organism evidence="1 2">
    <name type="scientific">Platanthera guangdongensis</name>
    <dbReference type="NCBI Taxonomy" id="2320717"/>
    <lineage>
        <taxon>Eukaryota</taxon>
        <taxon>Viridiplantae</taxon>
        <taxon>Streptophyta</taxon>
        <taxon>Embryophyta</taxon>
        <taxon>Tracheophyta</taxon>
        <taxon>Spermatophyta</taxon>
        <taxon>Magnoliopsida</taxon>
        <taxon>Liliopsida</taxon>
        <taxon>Asparagales</taxon>
        <taxon>Orchidaceae</taxon>
        <taxon>Orchidoideae</taxon>
        <taxon>Orchideae</taxon>
        <taxon>Orchidinae</taxon>
        <taxon>Platanthera</taxon>
    </lineage>
</organism>
<name>A0ABR2MZZ2_9ASPA</name>
<dbReference type="Proteomes" id="UP001412067">
    <property type="component" value="Unassembled WGS sequence"/>
</dbReference>
<keyword evidence="2" id="KW-1185">Reference proteome</keyword>
<evidence type="ECO:0000313" key="1">
    <source>
        <dbReference type="EMBL" id="KAK8969661.1"/>
    </source>
</evidence>
<dbReference type="EMBL" id="JBBWWR010000003">
    <property type="protein sequence ID" value="KAK8969661.1"/>
    <property type="molecule type" value="Genomic_DNA"/>
</dbReference>
<evidence type="ECO:0000313" key="2">
    <source>
        <dbReference type="Proteomes" id="UP001412067"/>
    </source>
</evidence>
<accession>A0ABR2MZZ2</accession>
<protein>
    <submittedName>
        <fullName evidence="1">Uncharacterized protein</fullName>
    </submittedName>
</protein>
<sequence length="85" mass="9613">MGCLSGELSLRSKNSNRDPELQRVADLFNSQMIQTLSELNKEVVADVFIAVNALKMQMDFISDPQAYGKNYFPSLCRQSFHVGRL</sequence>
<comment type="caution">
    <text evidence="1">The sequence shown here is derived from an EMBL/GenBank/DDBJ whole genome shotgun (WGS) entry which is preliminary data.</text>
</comment>